<accession>A0A3S5F7X5</accession>
<comment type="similarity">
    <text evidence="11">Belongs to the ABC transporter superfamily. UvrA family.</text>
</comment>
<keyword evidence="16" id="KW-1185">Reference proteome</keyword>
<dbReference type="Proteomes" id="UP000269544">
    <property type="component" value="Chromosome"/>
</dbReference>
<dbReference type="GO" id="GO:0005737">
    <property type="term" value="C:cytoplasm"/>
    <property type="evidence" value="ECO:0007669"/>
    <property type="project" value="UniProtKB-SubCell"/>
</dbReference>
<keyword evidence="9" id="KW-0238">DNA-binding</keyword>
<feature type="domain" description="ABC transporter" evidence="14">
    <location>
        <begin position="454"/>
        <end position="745"/>
    </location>
</feature>
<evidence type="ECO:0000259" key="14">
    <source>
        <dbReference type="PROSITE" id="PS50893"/>
    </source>
</evidence>
<name>A0A3S5F7X5_9FIRM</name>
<dbReference type="GO" id="GO:0003677">
    <property type="term" value="F:DNA binding"/>
    <property type="evidence" value="ECO:0007669"/>
    <property type="project" value="UniProtKB-KW"/>
</dbReference>
<dbReference type="AlphaFoldDB" id="A0A3S5F7X5"/>
<proteinExistence type="inferred from homology"/>
<dbReference type="GO" id="GO:0006281">
    <property type="term" value="P:DNA repair"/>
    <property type="evidence" value="ECO:0007669"/>
    <property type="project" value="UniProtKB-KW"/>
</dbReference>
<evidence type="ECO:0000256" key="8">
    <source>
        <dbReference type="ARBA" id="ARBA00022881"/>
    </source>
</evidence>
<evidence type="ECO:0000256" key="7">
    <source>
        <dbReference type="ARBA" id="ARBA00022840"/>
    </source>
</evidence>
<keyword evidence="7" id="KW-0067">ATP-binding</keyword>
<dbReference type="SUPFAM" id="SSF52540">
    <property type="entry name" value="P-loop containing nucleoside triphosphate hydrolases"/>
    <property type="match status" value="2"/>
</dbReference>
<keyword evidence="6" id="KW-0228">DNA excision</keyword>
<dbReference type="GO" id="GO:0005524">
    <property type="term" value="F:ATP binding"/>
    <property type="evidence" value="ECO:0007669"/>
    <property type="project" value="UniProtKB-KW"/>
</dbReference>
<evidence type="ECO:0000256" key="6">
    <source>
        <dbReference type="ARBA" id="ARBA00022769"/>
    </source>
</evidence>
<dbReference type="EMBL" id="LR134523">
    <property type="protein sequence ID" value="VEJ35987.1"/>
    <property type="molecule type" value="Genomic_DNA"/>
</dbReference>
<dbReference type="PANTHER" id="PTHR43152:SF3">
    <property type="entry name" value="UVRABC SYSTEM PROTEIN A"/>
    <property type="match status" value="1"/>
</dbReference>
<evidence type="ECO:0000256" key="4">
    <source>
        <dbReference type="ARBA" id="ARBA00022741"/>
    </source>
</evidence>
<evidence type="ECO:0000256" key="1">
    <source>
        <dbReference type="ARBA" id="ARBA00004496"/>
    </source>
</evidence>
<evidence type="ECO:0000256" key="10">
    <source>
        <dbReference type="ARBA" id="ARBA00023204"/>
    </source>
</evidence>
<protein>
    <recommendedName>
        <fullName evidence="12">UvrABC system protein A</fullName>
    </recommendedName>
    <alternativeName>
        <fullName evidence="13">Excinuclease ABC subunit A</fullName>
    </alternativeName>
</protein>
<keyword evidence="5" id="KW-0227">DNA damage</keyword>
<keyword evidence="2" id="KW-0963">Cytoplasm</keyword>
<keyword evidence="3" id="KW-0677">Repeat</keyword>
<evidence type="ECO:0000256" key="12">
    <source>
        <dbReference type="ARBA" id="ARBA00039316"/>
    </source>
</evidence>
<dbReference type="Pfam" id="PF00005">
    <property type="entry name" value="ABC_tran"/>
    <property type="match status" value="1"/>
</dbReference>
<keyword evidence="8" id="KW-0267">Excision nuclease</keyword>
<evidence type="ECO:0000256" key="11">
    <source>
        <dbReference type="ARBA" id="ARBA00038000"/>
    </source>
</evidence>
<dbReference type="GO" id="GO:0016887">
    <property type="term" value="F:ATP hydrolysis activity"/>
    <property type="evidence" value="ECO:0007669"/>
    <property type="project" value="InterPro"/>
</dbReference>
<gene>
    <name evidence="15" type="primary">uvrA_2</name>
    <name evidence="15" type="ORF">NCTC13079_01178</name>
</gene>
<keyword evidence="10" id="KW-0234">DNA repair</keyword>
<dbReference type="PANTHER" id="PTHR43152">
    <property type="entry name" value="UVRABC SYSTEM PROTEIN A"/>
    <property type="match status" value="1"/>
</dbReference>
<dbReference type="Gene3D" id="1.20.1580.10">
    <property type="entry name" value="ABC transporter ATPase like domain"/>
    <property type="match status" value="2"/>
</dbReference>
<evidence type="ECO:0000256" key="3">
    <source>
        <dbReference type="ARBA" id="ARBA00022737"/>
    </source>
</evidence>
<dbReference type="InterPro" id="IPR003439">
    <property type="entry name" value="ABC_transporter-like_ATP-bd"/>
</dbReference>
<dbReference type="SMART" id="SM00382">
    <property type="entry name" value="AAA"/>
    <property type="match status" value="2"/>
</dbReference>
<evidence type="ECO:0000256" key="2">
    <source>
        <dbReference type="ARBA" id="ARBA00022490"/>
    </source>
</evidence>
<dbReference type="InterPro" id="IPR017871">
    <property type="entry name" value="ABC_transporter-like_CS"/>
</dbReference>
<dbReference type="RefSeq" id="WP_126465735.1">
    <property type="nucleotide sequence ID" value="NZ_LR134523.1"/>
</dbReference>
<dbReference type="PROSITE" id="PS50893">
    <property type="entry name" value="ABC_TRANSPORTER_2"/>
    <property type="match status" value="1"/>
</dbReference>
<evidence type="ECO:0000313" key="15">
    <source>
        <dbReference type="EMBL" id="VEJ35987.1"/>
    </source>
</evidence>
<evidence type="ECO:0000313" key="16">
    <source>
        <dbReference type="Proteomes" id="UP000269544"/>
    </source>
</evidence>
<dbReference type="OrthoDB" id="9809851at2"/>
<evidence type="ECO:0000256" key="13">
    <source>
        <dbReference type="ARBA" id="ARBA00042156"/>
    </source>
</evidence>
<evidence type="ECO:0000256" key="5">
    <source>
        <dbReference type="ARBA" id="ARBA00022763"/>
    </source>
</evidence>
<reference evidence="15 16" key="1">
    <citation type="submission" date="2018-12" db="EMBL/GenBank/DDBJ databases">
        <authorList>
            <consortium name="Pathogen Informatics"/>
        </authorList>
    </citation>
    <scope>NUCLEOTIDE SEQUENCE [LARGE SCALE GENOMIC DNA]</scope>
    <source>
        <strain evidence="15 16">NCTC13079</strain>
    </source>
</reference>
<dbReference type="KEGG" id="piv:NCTC13079_01178"/>
<dbReference type="InterPro" id="IPR027417">
    <property type="entry name" value="P-loop_NTPase"/>
</dbReference>
<organism evidence="15 16">
    <name type="scientific">Aedoeadaptatus ivorii</name>
    <dbReference type="NCBI Taxonomy" id="54006"/>
    <lineage>
        <taxon>Bacteria</taxon>
        <taxon>Bacillati</taxon>
        <taxon>Bacillota</taxon>
        <taxon>Tissierellia</taxon>
        <taxon>Tissierellales</taxon>
        <taxon>Peptoniphilaceae</taxon>
        <taxon>Aedoeadaptatus</taxon>
    </lineage>
</organism>
<dbReference type="PROSITE" id="PS00211">
    <property type="entry name" value="ABC_TRANSPORTER_1"/>
    <property type="match status" value="1"/>
</dbReference>
<dbReference type="InterPro" id="IPR003593">
    <property type="entry name" value="AAA+_ATPase"/>
</dbReference>
<dbReference type="Gene3D" id="1.10.8.280">
    <property type="entry name" value="ABC transporter ATPase domain-like"/>
    <property type="match status" value="1"/>
</dbReference>
<keyword evidence="4" id="KW-0547">Nucleotide-binding</keyword>
<dbReference type="Gene3D" id="3.40.50.300">
    <property type="entry name" value="P-loop containing nucleotide triphosphate hydrolases"/>
    <property type="match status" value="2"/>
</dbReference>
<sequence>MEDRIILEGLTQNNLKNISLSLPKEKLIVFCGLSGSGKSSVVFSTLAAESRRQMTRNFSQYLRRHMPLFPRPEAESLRNLSPALVVEQRPIGANARSDLGSYTEIGPLIRLLFSRAGVPSLGSATDYSKKSAVGRCPTCAGKGLIVETDLSKLVDEDKSLRDYAVRFKPLSPSGWQGRWMITGGTFDPDLPIRDWPEEKRRLFFYGPEDAEYVIMPFHTKNGPHQAKWDGLVPRFERLYVNRDISDLKEVDRDDVLAMTRHSTCPTCGGSGLNPKLLTSKVAGKHIVEVNELELTELVRWLDAVDDPLGTPIAREAAETTRHLIRLGLGYLRLSRAVATLSGGESQRVKIARQLASSLNNLTFIFDEPTTGLHASEVAGLVKVLRDLVDKHNTVVVVEHNPMVIEAADELIELGPGAGDEGGELLFQGPPERLPKQTPTGVYRNRPLALKPSYRSAKDAFSIEHARVHNLKDLSLTIPKGVFFAVCGVSGSGKSSLILDAFYPAHSEDTVRIDQKSIGISSRSTLATYMGIMDDIRKIFAKATGKDPGLFSFNSLGACPDCGGKGYHEPDMAFADPVKLVCESCGGLRYSDEALSYTYRGKNIVDFLRLTAKEALAIAENDKILHRLKTLEAVGLDYLRLGQSTADLSGGELQRLKLASRLQYEGKIYLIDEPATGLHPRDAEHILRLFDTIVDRGNSLIIMEHNLRFLAAADWIIELGPEGGKRGGHLLFEGTPEALLRADTPTAHWFKKRVRQK</sequence>
<evidence type="ECO:0000256" key="9">
    <source>
        <dbReference type="ARBA" id="ARBA00023125"/>
    </source>
</evidence>
<dbReference type="GO" id="GO:0004518">
    <property type="term" value="F:nuclease activity"/>
    <property type="evidence" value="ECO:0007669"/>
    <property type="project" value="UniProtKB-KW"/>
</dbReference>
<comment type="subcellular location">
    <subcellularLocation>
        <location evidence="1">Cytoplasm</location>
    </subcellularLocation>
</comment>